<dbReference type="AlphaFoldDB" id="A0A7I7TCG3"/>
<gene>
    <name evidence="2" type="ORF">MHEL_44440</name>
</gene>
<evidence type="ECO:0000313" key="3">
    <source>
        <dbReference type="Proteomes" id="UP000467148"/>
    </source>
</evidence>
<dbReference type="EMBL" id="AP022596">
    <property type="protein sequence ID" value="BBY66201.1"/>
    <property type="molecule type" value="Genomic_DNA"/>
</dbReference>
<feature type="transmembrane region" description="Helical" evidence="1">
    <location>
        <begin position="6"/>
        <end position="28"/>
    </location>
</feature>
<feature type="transmembrane region" description="Helical" evidence="1">
    <location>
        <begin position="203"/>
        <end position="224"/>
    </location>
</feature>
<feature type="transmembrane region" description="Helical" evidence="1">
    <location>
        <begin position="40"/>
        <end position="57"/>
    </location>
</feature>
<feature type="transmembrane region" description="Helical" evidence="1">
    <location>
        <begin position="91"/>
        <end position="109"/>
    </location>
</feature>
<evidence type="ECO:0008006" key="4">
    <source>
        <dbReference type="Google" id="ProtNLM"/>
    </source>
</evidence>
<protein>
    <recommendedName>
        <fullName evidence="4">DUF5134 domain-containing protein</fullName>
    </recommendedName>
</protein>
<dbReference type="KEGG" id="mhev:MHEL_44440"/>
<evidence type="ECO:0000256" key="1">
    <source>
        <dbReference type="SAM" id="Phobius"/>
    </source>
</evidence>
<dbReference type="Pfam" id="PF17197">
    <property type="entry name" value="DUF5134"/>
    <property type="match status" value="1"/>
</dbReference>
<feature type="transmembrane region" description="Helical" evidence="1">
    <location>
        <begin position="169"/>
        <end position="191"/>
    </location>
</feature>
<accession>A0A7I7TCG3</accession>
<sequence>MIHDLALRWFVTILFVLGAAECLYALAVGNRRPATVVSQLLHVVMAVAMAVMAWPWGAALPTVAPMVFFLFATGWFIAVTASPLGAGHRIAGAYHALMMVAMAWMYAVMNGRLLPGQASYVADTVHAGSSAGASGHAGHAGMNMPGMDMSGPDTATADGISGYPVYITVLNWMCTVGFALAAGYWLVRYLAIRMDREPADAGSPLGCLCQAMMAAGMAIMFGVML</sequence>
<keyword evidence="3" id="KW-1185">Reference proteome</keyword>
<keyword evidence="1" id="KW-1133">Transmembrane helix</keyword>
<proteinExistence type="predicted"/>
<keyword evidence="1" id="KW-0472">Membrane</keyword>
<reference evidence="2 3" key="1">
    <citation type="journal article" date="2019" name="Emerg. Microbes Infect.">
        <title>Comprehensive subspecies identification of 175 nontuberculous mycobacteria species based on 7547 genomic profiles.</title>
        <authorList>
            <person name="Matsumoto Y."/>
            <person name="Kinjo T."/>
            <person name="Motooka D."/>
            <person name="Nabeya D."/>
            <person name="Jung N."/>
            <person name="Uechi K."/>
            <person name="Horii T."/>
            <person name="Iida T."/>
            <person name="Fujita J."/>
            <person name="Nakamura S."/>
        </authorList>
    </citation>
    <scope>NUCLEOTIDE SEQUENCE [LARGE SCALE GENOMIC DNA]</scope>
    <source>
        <strain evidence="2 3">JCM 30396</strain>
    </source>
</reference>
<name>A0A7I7TCG3_9MYCO</name>
<organism evidence="2 3">
    <name type="scientific">Mycolicibacterium helvum</name>
    <dbReference type="NCBI Taxonomy" id="1534349"/>
    <lineage>
        <taxon>Bacteria</taxon>
        <taxon>Bacillati</taxon>
        <taxon>Actinomycetota</taxon>
        <taxon>Actinomycetes</taxon>
        <taxon>Mycobacteriales</taxon>
        <taxon>Mycobacteriaceae</taxon>
        <taxon>Mycolicibacterium</taxon>
    </lineage>
</organism>
<dbReference type="Proteomes" id="UP000467148">
    <property type="component" value="Chromosome"/>
</dbReference>
<dbReference type="InterPro" id="IPR033458">
    <property type="entry name" value="DUF5134"/>
</dbReference>
<feature type="transmembrane region" description="Helical" evidence="1">
    <location>
        <begin position="63"/>
        <end position="84"/>
    </location>
</feature>
<evidence type="ECO:0000313" key="2">
    <source>
        <dbReference type="EMBL" id="BBY66201.1"/>
    </source>
</evidence>
<keyword evidence="1" id="KW-0812">Transmembrane</keyword>
<dbReference type="RefSeq" id="WP_163750159.1">
    <property type="nucleotide sequence ID" value="NZ_AP022596.1"/>
</dbReference>